<evidence type="ECO:0000256" key="3">
    <source>
        <dbReference type="ARBA" id="ARBA00022692"/>
    </source>
</evidence>
<evidence type="ECO:0000313" key="9">
    <source>
        <dbReference type="EMBL" id="ORX67851.1"/>
    </source>
</evidence>
<dbReference type="InterPro" id="IPR003439">
    <property type="entry name" value="ABC_transporter-like_ATP-bd"/>
</dbReference>
<evidence type="ECO:0000256" key="7">
    <source>
        <dbReference type="ARBA" id="ARBA00023136"/>
    </source>
</evidence>
<dbReference type="GO" id="GO:0016887">
    <property type="term" value="F:ATP hydrolysis activity"/>
    <property type="evidence" value="ECO:0007669"/>
    <property type="project" value="InterPro"/>
</dbReference>
<dbReference type="CDD" id="cd03250">
    <property type="entry name" value="ABCC_MRP_domain1"/>
    <property type="match status" value="1"/>
</dbReference>
<organism evidence="9 10">
    <name type="scientific">Linderina pennispora</name>
    <dbReference type="NCBI Taxonomy" id="61395"/>
    <lineage>
        <taxon>Eukaryota</taxon>
        <taxon>Fungi</taxon>
        <taxon>Fungi incertae sedis</taxon>
        <taxon>Zoopagomycota</taxon>
        <taxon>Kickxellomycotina</taxon>
        <taxon>Kickxellomycetes</taxon>
        <taxon>Kickxellales</taxon>
        <taxon>Kickxellaceae</taxon>
        <taxon>Linderina</taxon>
    </lineage>
</organism>
<dbReference type="PROSITE" id="PS00211">
    <property type="entry name" value="ABC_TRANSPORTER_1"/>
    <property type="match status" value="1"/>
</dbReference>
<protein>
    <submittedName>
        <fullName evidence="9">p-loop containing nucleoside triphosphate hydrolase protein</fullName>
    </submittedName>
</protein>
<comment type="caution">
    <text evidence="9">The sequence shown here is derived from an EMBL/GenBank/DDBJ whole genome shotgun (WGS) entry which is preliminary data.</text>
</comment>
<dbReference type="PANTHER" id="PTHR24223">
    <property type="entry name" value="ATP-BINDING CASSETTE SUB-FAMILY C"/>
    <property type="match status" value="1"/>
</dbReference>
<sequence>MNALVGEMKRISGSLDVGGTLSYAAQAPWIMNATIRDNITFGLPYDEEKYLNVIEACALDIDLAELPERDLTEIGERGVTLSGGQKQRVSIARAAYADSDIVLLDDSLSAVDVSVSHAIFKYCIQGYLKGRTRVLVTHCLDYLPMADLVVTINSGRVVEQGSFANLLSLGGHYVDHVQLLSELTNGQRWRVRTYPDARACYVLSLAARYILRL</sequence>
<dbReference type="SUPFAM" id="SSF52540">
    <property type="entry name" value="P-loop containing nucleoside triphosphate hydrolases"/>
    <property type="match status" value="1"/>
</dbReference>
<dbReference type="FunFam" id="3.40.50.300:FF:000997">
    <property type="entry name" value="Multidrug resistance-associated protein 1"/>
    <property type="match status" value="1"/>
</dbReference>
<proteinExistence type="predicted"/>
<evidence type="ECO:0000259" key="8">
    <source>
        <dbReference type="PROSITE" id="PS50893"/>
    </source>
</evidence>
<dbReference type="GO" id="GO:0016020">
    <property type="term" value="C:membrane"/>
    <property type="evidence" value="ECO:0007669"/>
    <property type="project" value="UniProtKB-SubCell"/>
</dbReference>
<name>A0A1Y1W2S3_9FUNG</name>
<evidence type="ECO:0000256" key="4">
    <source>
        <dbReference type="ARBA" id="ARBA00022741"/>
    </source>
</evidence>
<keyword evidence="9" id="KW-0378">Hydrolase</keyword>
<keyword evidence="2" id="KW-0813">Transport</keyword>
<dbReference type="Gene3D" id="3.40.50.300">
    <property type="entry name" value="P-loop containing nucleotide triphosphate hydrolases"/>
    <property type="match status" value="1"/>
</dbReference>
<dbReference type="GO" id="GO:0005524">
    <property type="term" value="F:ATP binding"/>
    <property type="evidence" value="ECO:0007669"/>
    <property type="project" value="UniProtKB-KW"/>
</dbReference>
<dbReference type="OrthoDB" id="5589450at2759"/>
<dbReference type="Pfam" id="PF00005">
    <property type="entry name" value="ABC_tran"/>
    <property type="match status" value="1"/>
</dbReference>
<dbReference type="GO" id="GO:0042626">
    <property type="term" value="F:ATPase-coupled transmembrane transporter activity"/>
    <property type="evidence" value="ECO:0007669"/>
    <property type="project" value="TreeGrafter"/>
</dbReference>
<dbReference type="STRING" id="61395.A0A1Y1W2S3"/>
<dbReference type="InterPro" id="IPR017871">
    <property type="entry name" value="ABC_transporter-like_CS"/>
</dbReference>
<dbReference type="PROSITE" id="PS50893">
    <property type="entry name" value="ABC_TRANSPORTER_2"/>
    <property type="match status" value="1"/>
</dbReference>
<keyword evidence="6" id="KW-1133">Transmembrane helix</keyword>
<evidence type="ECO:0000256" key="1">
    <source>
        <dbReference type="ARBA" id="ARBA00004141"/>
    </source>
</evidence>
<dbReference type="Proteomes" id="UP000193922">
    <property type="component" value="Unassembled WGS sequence"/>
</dbReference>
<dbReference type="RefSeq" id="XP_040741697.1">
    <property type="nucleotide sequence ID" value="XM_040891594.1"/>
</dbReference>
<dbReference type="GeneID" id="63808242"/>
<dbReference type="EMBL" id="MCFD01000011">
    <property type="protein sequence ID" value="ORX67851.1"/>
    <property type="molecule type" value="Genomic_DNA"/>
</dbReference>
<feature type="domain" description="ABC transporter" evidence="8">
    <location>
        <begin position="1"/>
        <end position="179"/>
    </location>
</feature>
<accession>A0A1Y1W2S3</accession>
<dbReference type="InterPro" id="IPR027417">
    <property type="entry name" value="P-loop_NTPase"/>
</dbReference>
<keyword evidence="4" id="KW-0547">Nucleotide-binding</keyword>
<keyword evidence="7" id="KW-0472">Membrane</keyword>
<keyword evidence="10" id="KW-1185">Reference proteome</keyword>
<evidence type="ECO:0000256" key="5">
    <source>
        <dbReference type="ARBA" id="ARBA00022840"/>
    </source>
</evidence>
<evidence type="ECO:0000313" key="10">
    <source>
        <dbReference type="Proteomes" id="UP000193922"/>
    </source>
</evidence>
<gene>
    <name evidence="9" type="ORF">DL89DRAFT_37354</name>
</gene>
<dbReference type="AlphaFoldDB" id="A0A1Y1W2S3"/>
<keyword evidence="5" id="KW-0067">ATP-binding</keyword>
<reference evidence="9 10" key="1">
    <citation type="submission" date="2016-07" db="EMBL/GenBank/DDBJ databases">
        <title>Pervasive Adenine N6-methylation of Active Genes in Fungi.</title>
        <authorList>
            <consortium name="DOE Joint Genome Institute"/>
            <person name="Mondo S.J."/>
            <person name="Dannebaum R.O."/>
            <person name="Kuo R.C."/>
            <person name="Labutti K."/>
            <person name="Haridas S."/>
            <person name="Kuo A."/>
            <person name="Salamov A."/>
            <person name="Ahrendt S.R."/>
            <person name="Lipzen A."/>
            <person name="Sullivan W."/>
            <person name="Andreopoulos W.B."/>
            <person name="Clum A."/>
            <person name="Lindquist E."/>
            <person name="Daum C."/>
            <person name="Ramamoorthy G.K."/>
            <person name="Gryganskyi A."/>
            <person name="Culley D."/>
            <person name="Magnuson J.K."/>
            <person name="James T.Y."/>
            <person name="O'Malley M.A."/>
            <person name="Stajich J.E."/>
            <person name="Spatafora J.W."/>
            <person name="Visel A."/>
            <person name="Grigoriev I.V."/>
        </authorList>
    </citation>
    <scope>NUCLEOTIDE SEQUENCE [LARGE SCALE GENOMIC DNA]</scope>
    <source>
        <strain evidence="9 10">ATCC 12442</strain>
    </source>
</reference>
<dbReference type="InterPro" id="IPR050173">
    <property type="entry name" value="ABC_transporter_C-like"/>
</dbReference>
<evidence type="ECO:0000256" key="2">
    <source>
        <dbReference type="ARBA" id="ARBA00022448"/>
    </source>
</evidence>
<keyword evidence="3" id="KW-0812">Transmembrane</keyword>
<comment type="subcellular location">
    <subcellularLocation>
        <location evidence="1">Membrane</location>
        <topology evidence="1">Multi-pass membrane protein</topology>
    </subcellularLocation>
</comment>
<evidence type="ECO:0000256" key="6">
    <source>
        <dbReference type="ARBA" id="ARBA00022989"/>
    </source>
</evidence>